<feature type="compositionally biased region" description="Basic and acidic residues" evidence="5">
    <location>
        <begin position="183"/>
        <end position="201"/>
    </location>
</feature>
<proteinExistence type="predicted"/>
<dbReference type="Proteomes" id="UP000092154">
    <property type="component" value="Unassembled WGS sequence"/>
</dbReference>
<dbReference type="SUPFAM" id="SSF57903">
    <property type="entry name" value="FYVE/PHD zinc finger"/>
    <property type="match status" value="1"/>
</dbReference>
<name>A0A1B7MVN6_9AGAM</name>
<feature type="region of interest" description="Disordered" evidence="5">
    <location>
        <begin position="224"/>
        <end position="364"/>
    </location>
</feature>
<evidence type="ECO:0000256" key="5">
    <source>
        <dbReference type="SAM" id="MobiDB-lite"/>
    </source>
</evidence>
<dbReference type="STRING" id="1314800.A0A1B7MVN6"/>
<keyword evidence="8" id="KW-1185">Reference proteome</keyword>
<dbReference type="GO" id="GO:0008270">
    <property type="term" value="F:zinc ion binding"/>
    <property type="evidence" value="ECO:0007669"/>
    <property type="project" value="UniProtKB-KW"/>
</dbReference>
<dbReference type="InterPro" id="IPR019787">
    <property type="entry name" value="Znf_PHD-finger"/>
</dbReference>
<evidence type="ECO:0000313" key="7">
    <source>
        <dbReference type="EMBL" id="OAX36656.1"/>
    </source>
</evidence>
<feature type="compositionally biased region" description="Basic and acidic residues" evidence="5">
    <location>
        <begin position="298"/>
        <end position="308"/>
    </location>
</feature>
<keyword evidence="2 4" id="KW-0863">Zinc-finger</keyword>
<accession>A0A1B7MVN6</accession>
<evidence type="ECO:0000313" key="8">
    <source>
        <dbReference type="Proteomes" id="UP000092154"/>
    </source>
</evidence>
<keyword evidence="3" id="KW-0862">Zinc</keyword>
<dbReference type="InParanoid" id="A0A1B7MVN6"/>
<dbReference type="SMART" id="SM00249">
    <property type="entry name" value="PHD"/>
    <property type="match status" value="1"/>
</dbReference>
<feature type="compositionally biased region" description="Basic and acidic residues" evidence="5">
    <location>
        <begin position="261"/>
        <end position="272"/>
    </location>
</feature>
<reference evidence="7 8" key="1">
    <citation type="submission" date="2016-06" db="EMBL/GenBank/DDBJ databases">
        <title>Comparative genomics of the ectomycorrhizal sister species Rhizopogon vinicolor and Rhizopogon vesiculosus (Basidiomycota: Boletales) reveals a divergence of the mating type B locus.</title>
        <authorList>
            <consortium name="DOE Joint Genome Institute"/>
            <person name="Mujic A.B."/>
            <person name="Kuo A."/>
            <person name="Tritt A."/>
            <person name="Lipzen A."/>
            <person name="Chen C."/>
            <person name="Johnson J."/>
            <person name="Sharma A."/>
            <person name="Barry K."/>
            <person name="Grigoriev I.V."/>
            <person name="Spatafora J.W."/>
        </authorList>
    </citation>
    <scope>NUCLEOTIDE SEQUENCE [LARGE SCALE GENOMIC DNA]</scope>
    <source>
        <strain evidence="7 8">AM-OR11-026</strain>
    </source>
</reference>
<dbReference type="InterPro" id="IPR011011">
    <property type="entry name" value="Znf_FYVE_PHD"/>
</dbReference>
<evidence type="ECO:0000256" key="1">
    <source>
        <dbReference type="ARBA" id="ARBA00022723"/>
    </source>
</evidence>
<dbReference type="InterPro" id="IPR019786">
    <property type="entry name" value="Zinc_finger_PHD-type_CS"/>
</dbReference>
<dbReference type="InterPro" id="IPR001965">
    <property type="entry name" value="Znf_PHD"/>
</dbReference>
<keyword evidence="1" id="KW-0479">Metal-binding</keyword>
<organism evidence="7 8">
    <name type="scientific">Rhizopogon vinicolor AM-OR11-026</name>
    <dbReference type="NCBI Taxonomy" id="1314800"/>
    <lineage>
        <taxon>Eukaryota</taxon>
        <taxon>Fungi</taxon>
        <taxon>Dikarya</taxon>
        <taxon>Basidiomycota</taxon>
        <taxon>Agaricomycotina</taxon>
        <taxon>Agaricomycetes</taxon>
        <taxon>Agaricomycetidae</taxon>
        <taxon>Boletales</taxon>
        <taxon>Suillineae</taxon>
        <taxon>Rhizopogonaceae</taxon>
        <taxon>Rhizopogon</taxon>
    </lineage>
</organism>
<dbReference type="OrthoDB" id="10033786at2759"/>
<evidence type="ECO:0000256" key="4">
    <source>
        <dbReference type="PROSITE-ProRule" id="PRU00146"/>
    </source>
</evidence>
<gene>
    <name evidence="7" type="ORF">K503DRAFT_286224</name>
</gene>
<feature type="domain" description="PHD-type" evidence="6">
    <location>
        <begin position="2"/>
        <end position="70"/>
    </location>
</feature>
<feature type="region of interest" description="Disordered" evidence="5">
    <location>
        <begin position="143"/>
        <end position="201"/>
    </location>
</feature>
<dbReference type="PROSITE" id="PS50016">
    <property type="entry name" value="ZF_PHD_2"/>
    <property type="match status" value="1"/>
</dbReference>
<dbReference type="AlphaFoldDB" id="A0A1B7MVN6"/>
<sequence length="446" mass="49724">MVLSCHRCSQSNSGPSAFLLTCGSCKRAWHHRCHVPPVEDTELIQRIRSTNTNDHDNGLAGWRCKRCKKKQAAETNIKTTAQPLIPDDNKQLPSTHIQGITFPNDQKREADNANVASVGDIVGPAPSVDATIWLSHNVQGTELNGHGSRYQQQQKSHADSHLENTDTDSLPTTMIKKLQVKRALQEQRHDRPGAYHDHDHDLELYSGQPAAYTKYARAPDGKKLVSREHISRPPPRIKCINSRSATLAPERTNRSPSASQPDRDEEHLHYDSVVESPGEGSAPTKGTPTDTSSGPPVEHGDIRMKSLDDDNDDLYVTPASRFRNSTPGPSKVQQQERVGEIDDDAGGFSHSHHEPNGQNRFTKQTPKAEVEAPLGPNWLKARHSVPSDDPWHRFCGRRSSVYGDGRRKKPKAKFHVVHAAATLDEGLLEFLFFRDWFHQIQADIAT</sequence>
<dbReference type="EMBL" id="KV448402">
    <property type="protein sequence ID" value="OAX36656.1"/>
    <property type="molecule type" value="Genomic_DNA"/>
</dbReference>
<evidence type="ECO:0000256" key="3">
    <source>
        <dbReference type="ARBA" id="ARBA00022833"/>
    </source>
</evidence>
<evidence type="ECO:0000259" key="6">
    <source>
        <dbReference type="PROSITE" id="PS50016"/>
    </source>
</evidence>
<protein>
    <recommendedName>
        <fullName evidence="6">PHD-type domain-containing protein</fullName>
    </recommendedName>
</protein>
<evidence type="ECO:0000256" key="2">
    <source>
        <dbReference type="ARBA" id="ARBA00022771"/>
    </source>
</evidence>
<dbReference type="PROSITE" id="PS01359">
    <property type="entry name" value="ZF_PHD_1"/>
    <property type="match status" value="1"/>
</dbReference>
<dbReference type="Gene3D" id="3.30.40.10">
    <property type="entry name" value="Zinc/RING finger domain, C3HC4 (zinc finger)"/>
    <property type="match status" value="1"/>
</dbReference>
<feature type="compositionally biased region" description="Polar residues" evidence="5">
    <location>
        <begin position="322"/>
        <end position="336"/>
    </location>
</feature>
<feature type="compositionally biased region" description="Polar residues" evidence="5">
    <location>
        <begin position="284"/>
        <end position="294"/>
    </location>
</feature>
<dbReference type="InterPro" id="IPR013083">
    <property type="entry name" value="Znf_RING/FYVE/PHD"/>
</dbReference>